<comment type="subunit">
    <text evidence="9">Component of the TIM23 complex.</text>
</comment>
<evidence type="ECO:0000313" key="12">
    <source>
        <dbReference type="Proteomes" id="UP001497453"/>
    </source>
</evidence>
<keyword evidence="6 9" id="KW-1133">Transmembrane helix</keyword>
<feature type="compositionally biased region" description="Polar residues" evidence="10">
    <location>
        <begin position="298"/>
        <end position="320"/>
    </location>
</feature>
<comment type="function">
    <text evidence="9">Essential component of the TIM23 complex, a complex that mediates the translocation of transit peptide-containing proteins across the mitochondrial inner membrane.</text>
</comment>
<proteinExistence type="inferred from homology"/>
<dbReference type="Proteomes" id="UP001497453">
    <property type="component" value="Chromosome 1"/>
</dbReference>
<evidence type="ECO:0000256" key="9">
    <source>
        <dbReference type="RuleBase" id="RU367142"/>
    </source>
</evidence>
<name>A0ABP1CNY4_9APHY</name>
<evidence type="ECO:0000256" key="3">
    <source>
        <dbReference type="ARBA" id="ARBA00020726"/>
    </source>
</evidence>
<comment type="similarity">
    <text evidence="2 9">Belongs to the TIM21 family.</text>
</comment>
<evidence type="ECO:0000256" key="8">
    <source>
        <dbReference type="ARBA" id="ARBA00023136"/>
    </source>
</evidence>
<feature type="region of interest" description="Disordered" evidence="10">
    <location>
        <begin position="272"/>
        <end position="329"/>
    </location>
</feature>
<accession>A0ABP1CNY4</accession>
<keyword evidence="9" id="KW-0999">Mitochondrion inner membrane</keyword>
<evidence type="ECO:0000256" key="6">
    <source>
        <dbReference type="ARBA" id="ARBA00022989"/>
    </source>
</evidence>
<dbReference type="InterPro" id="IPR038552">
    <property type="entry name" value="Tim21_IMS_sf"/>
</dbReference>
<evidence type="ECO:0000256" key="2">
    <source>
        <dbReference type="ARBA" id="ARBA00010867"/>
    </source>
</evidence>
<keyword evidence="9" id="KW-0813">Transport</keyword>
<keyword evidence="4 9" id="KW-0812">Transmembrane</keyword>
<dbReference type="Pfam" id="PF08294">
    <property type="entry name" value="TIM21"/>
    <property type="match status" value="1"/>
</dbReference>
<keyword evidence="8 9" id="KW-0472">Membrane</keyword>
<evidence type="ECO:0000313" key="11">
    <source>
        <dbReference type="EMBL" id="CAL1696397.1"/>
    </source>
</evidence>
<evidence type="ECO:0000256" key="1">
    <source>
        <dbReference type="ARBA" id="ARBA00004304"/>
    </source>
</evidence>
<dbReference type="Gene3D" id="3.10.450.320">
    <property type="entry name" value="Mitochondrial import inner membrane translocase subunit Tim21"/>
    <property type="match status" value="1"/>
</dbReference>
<evidence type="ECO:0000256" key="4">
    <source>
        <dbReference type="ARBA" id="ARBA00022692"/>
    </source>
</evidence>
<protein>
    <recommendedName>
        <fullName evidence="3 9">Mitochondrial import inner membrane translocase subunit Tim21</fullName>
    </recommendedName>
</protein>
<sequence>MHSFSSSTSRLIGRSTSCKNVYHVYTSSVHAQAFRIQLLLPFRTYATHRDAATASTTPLLSQALDQRQRSARRQDSVGPFQLGLIPPTPQDVGEIKKWSQLNTTEKVVRTTARTTNLVVILFGAGLSAVLFYALTSEMFSKNSPTVLYGQACDIIKASPRVTQFLQGPFTFHNNPPTGVRPRHRNHHTFSQIFVDQTGREHMRLHFFVQGREPGSVNEEDSNGYIGSVVAWTERTASDLSKMTFDEVVNGAKSRASEAVEACRGVFRFLSGEPVPSKEAPGAPIPESKEEPEPRGWMSSVTGMFSGLKGSSSPPTETQDLSHGPPTATEGEVHADLVMNDQGYFEFKHLRIDIPDSQSPNHKRIFVIGSGNDRSIRWHK</sequence>
<keyword evidence="12" id="KW-1185">Reference proteome</keyword>
<dbReference type="EMBL" id="OZ037944">
    <property type="protein sequence ID" value="CAL1696397.1"/>
    <property type="molecule type" value="Genomic_DNA"/>
</dbReference>
<evidence type="ECO:0000256" key="7">
    <source>
        <dbReference type="ARBA" id="ARBA00023128"/>
    </source>
</evidence>
<dbReference type="PANTHER" id="PTHR13032:SF6">
    <property type="entry name" value="MITOCHONDRIAL IMPORT INNER MEMBRANE TRANSLOCASE SUBUNIT TIM21"/>
    <property type="match status" value="1"/>
</dbReference>
<keyword evidence="9" id="KW-0811">Translocation</keyword>
<dbReference type="PANTHER" id="PTHR13032">
    <property type="entry name" value="MITOCHONDRIAL IMPORT INNER MEMBRANE TRANSLOCASE SUBUNIT TIM21"/>
    <property type="match status" value="1"/>
</dbReference>
<keyword evidence="5" id="KW-0809">Transit peptide</keyword>
<organism evidence="11 12">
    <name type="scientific">Somion occarium</name>
    <dbReference type="NCBI Taxonomy" id="3059160"/>
    <lineage>
        <taxon>Eukaryota</taxon>
        <taxon>Fungi</taxon>
        <taxon>Dikarya</taxon>
        <taxon>Basidiomycota</taxon>
        <taxon>Agaricomycotina</taxon>
        <taxon>Agaricomycetes</taxon>
        <taxon>Polyporales</taxon>
        <taxon>Cerrenaceae</taxon>
        <taxon>Somion</taxon>
    </lineage>
</organism>
<gene>
    <name evidence="11" type="ORF">GFSPODELE1_LOCUS1166</name>
</gene>
<evidence type="ECO:0000256" key="5">
    <source>
        <dbReference type="ARBA" id="ARBA00022946"/>
    </source>
</evidence>
<reference evidence="12" key="1">
    <citation type="submission" date="2024-04" db="EMBL/GenBank/DDBJ databases">
        <authorList>
            <person name="Shaw F."/>
            <person name="Minotto A."/>
        </authorList>
    </citation>
    <scope>NUCLEOTIDE SEQUENCE [LARGE SCALE GENOMIC DNA]</scope>
</reference>
<evidence type="ECO:0000256" key="10">
    <source>
        <dbReference type="SAM" id="MobiDB-lite"/>
    </source>
</evidence>
<dbReference type="InterPro" id="IPR013261">
    <property type="entry name" value="Tim21"/>
</dbReference>
<comment type="subcellular location">
    <subcellularLocation>
        <location evidence="9">Mitochondrion inner membrane</location>
        <topology evidence="9">Single-pass membrane protein</topology>
    </subcellularLocation>
    <subcellularLocation>
        <location evidence="1">Mitochondrion membrane</location>
        <topology evidence="1">Single-pass membrane protein</topology>
    </subcellularLocation>
</comment>
<keyword evidence="7 9" id="KW-0496">Mitochondrion</keyword>
<keyword evidence="9" id="KW-0653">Protein transport</keyword>
<feature type="transmembrane region" description="Helical" evidence="9">
    <location>
        <begin position="116"/>
        <end position="134"/>
    </location>
</feature>